<organism evidence="2">
    <name type="scientific">viral metagenome</name>
    <dbReference type="NCBI Taxonomy" id="1070528"/>
    <lineage>
        <taxon>unclassified sequences</taxon>
        <taxon>metagenomes</taxon>
        <taxon>organismal metagenomes</taxon>
    </lineage>
</organism>
<evidence type="ECO:0000313" key="2">
    <source>
        <dbReference type="EMBL" id="QHT34841.1"/>
    </source>
</evidence>
<evidence type="ECO:0000256" key="1">
    <source>
        <dbReference type="SAM" id="MobiDB-lite"/>
    </source>
</evidence>
<name>A0A6C0F1N1_9ZZZZ</name>
<proteinExistence type="predicted"/>
<dbReference type="EMBL" id="MN739010">
    <property type="protein sequence ID" value="QHT34841.1"/>
    <property type="molecule type" value="Genomic_DNA"/>
</dbReference>
<reference evidence="2" key="1">
    <citation type="journal article" date="2020" name="Nature">
        <title>Giant virus diversity and host interactions through global metagenomics.</title>
        <authorList>
            <person name="Schulz F."/>
            <person name="Roux S."/>
            <person name="Paez-Espino D."/>
            <person name="Jungbluth S."/>
            <person name="Walsh D.A."/>
            <person name="Denef V.J."/>
            <person name="McMahon K.D."/>
            <person name="Konstantinidis K.T."/>
            <person name="Eloe-Fadrosh E.A."/>
            <person name="Kyrpides N.C."/>
            <person name="Woyke T."/>
        </authorList>
    </citation>
    <scope>NUCLEOTIDE SEQUENCE</scope>
    <source>
        <strain evidence="2">GVMAG-M-3300009164-40</strain>
    </source>
</reference>
<protein>
    <submittedName>
        <fullName evidence="2">Uncharacterized protein</fullName>
    </submittedName>
</protein>
<sequence>MATAPMLPFPKPKESKDAVAIPMSDPVPQPGGRKRRGSRRGGFREQSVNTASPVPPTGPQTPLGGRRRKTRKSKSGKRHTRRH</sequence>
<feature type="compositionally biased region" description="Basic residues" evidence="1">
    <location>
        <begin position="65"/>
        <end position="83"/>
    </location>
</feature>
<feature type="compositionally biased region" description="Basic residues" evidence="1">
    <location>
        <begin position="32"/>
        <end position="41"/>
    </location>
</feature>
<dbReference type="AlphaFoldDB" id="A0A6C0F1N1"/>
<accession>A0A6C0F1N1</accession>
<feature type="region of interest" description="Disordered" evidence="1">
    <location>
        <begin position="1"/>
        <end position="83"/>
    </location>
</feature>